<comment type="caution">
    <text evidence="3">The sequence shown here is derived from an EMBL/GenBank/DDBJ whole genome shotgun (WGS) entry which is preliminary data.</text>
</comment>
<organism evidence="3">
    <name type="scientific">Sesamum radiatum</name>
    <name type="common">Black benniseed</name>
    <dbReference type="NCBI Taxonomy" id="300843"/>
    <lineage>
        <taxon>Eukaryota</taxon>
        <taxon>Viridiplantae</taxon>
        <taxon>Streptophyta</taxon>
        <taxon>Embryophyta</taxon>
        <taxon>Tracheophyta</taxon>
        <taxon>Spermatophyta</taxon>
        <taxon>Magnoliopsida</taxon>
        <taxon>eudicotyledons</taxon>
        <taxon>Gunneridae</taxon>
        <taxon>Pentapetalae</taxon>
        <taxon>asterids</taxon>
        <taxon>lamiids</taxon>
        <taxon>Lamiales</taxon>
        <taxon>Pedaliaceae</taxon>
        <taxon>Sesamum</taxon>
    </lineage>
</organism>
<reference evidence="3" key="1">
    <citation type="submission" date="2020-06" db="EMBL/GenBank/DDBJ databases">
        <authorList>
            <person name="Li T."/>
            <person name="Hu X."/>
            <person name="Zhang T."/>
            <person name="Song X."/>
            <person name="Zhang H."/>
            <person name="Dai N."/>
            <person name="Sheng W."/>
            <person name="Hou X."/>
            <person name="Wei L."/>
        </authorList>
    </citation>
    <scope>NUCLEOTIDE SEQUENCE</scope>
    <source>
        <strain evidence="3">G02</strain>
        <tissue evidence="3">Leaf</tissue>
    </source>
</reference>
<sequence length="183" mass="20705">MGKKSSQPSKKQTVPKQEKKQHINSLIKILRPKVYITDSSNFKRLVQELTGNGNGNSPVSSPPDNYYPSNYAASPPSDRLPFINVQDHAYQDNSLDLSFDSSCFSTPLDGSPDLQVQDSCNYVMENSILPDYNQTFDFSSYKDLESLLLMDNDHPVSYNYNDASCGMFQQEVCVYDYDFSSFI</sequence>
<accession>A0AAW2KI89</accession>
<dbReference type="GO" id="GO:0005634">
    <property type="term" value="C:nucleus"/>
    <property type="evidence" value="ECO:0007669"/>
    <property type="project" value="TreeGrafter"/>
</dbReference>
<dbReference type="InterPro" id="IPR039607">
    <property type="entry name" value="VQ_8/17/18/20/21/25"/>
</dbReference>
<dbReference type="Pfam" id="PF05678">
    <property type="entry name" value="VQ"/>
    <property type="match status" value="1"/>
</dbReference>
<feature type="domain" description="VQ" evidence="2">
    <location>
        <begin position="32"/>
        <end position="51"/>
    </location>
</feature>
<name>A0AAW2KI89_SESRA</name>
<protein>
    <recommendedName>
        <fullName evidence="2">VQ domain-containing protein</fullName>
    </recommendedName>
</protein>
<evidence type="ECO:0000256" key="1">
    <source>
        <dbReference type="SAM" id="MobiDB-lite"/>
    </source>
</evidence>
<evidence type="ECO:0000259" key="2">
    <source>
        <dbReference type="Pfam" id="PF05678"/>
    </source>
</evidence>
<reference evidence="3" key="2">
    <citation type="journal article" date="2024" name="Plant">
        <title>Genomic evolution and insights into agronomic trait innovations of Sesamum species.</title>
        <authorList>
            <person name="Miao H."/>
            <person name="Wang L."/>
            <person name="Qu L."/>
            <person name="Liu H."/>
            <person name="Sun Y."/>
            <person name="Le M."/>
            <person name="Wang Q."/>
            <person name="Wei S."/>
            <person name="Zheng Y."/>
            <person name="Lin W."/>
            <person name="Duan Y."/>
            <person name="Cao H."/>
            <person name="Xiong S."/>
            <person name="Wang X."/>
            <person name="Wei L."/>
            <person name="Li C."/>
            <person name="Ma Q."/>
            <person name="Ju M."/>
            <person name="Zhao R."/>
            <person name="Li G."/>
            <person name="Mu C."/>
            <person name="Tian Q."/>
            <person name="Mei H."/>
            <person name="Zhang T."/>
            <person name="Gao T."/>
            <person name="Zhang H."/>
        </authorList>
    </citation>
    <scope>NUCLEOTIDE SEQUENCE</scope>
    <source>
        <strain evidence="3">G02</strain>
    </source>
</reference>
<dbReference type="EMBL" id="JACGWJ010000028">
    <property type="protein sequence ID" value="KAL0306705.1"/>
    <property type="molecule type" value="Genomic_DNA"/>
</dbReference>
<dbReference type="PANTHER" id="PTHR33143">
    <property type="entry name" value="F16F4.1 PROTEIN-RELATED"/>
    <property type="match status" value="1"/>
</dbReference>
<dbReference type="InterPro" id="IPR008889">
    <property type="entry name" value="VQ"/>
</dbReference>
<feature type="compositionally biased region" description="Polar residues" evidence="1">
    <location>
        <begin position="1"/>
        <end position="15"/>
    </location>
</feature>
<proteinExistence type="predicted"/>
<gene>
    <name evidence="3" type="ORF">Sradi_6087800</name>
</gene>
<dbReference type="AlphaFoldDB" id="A0AAW2KI89"/>
<evidence type="ECO:0000313" key="3">
    <source>
        <dbReference type="EMBL" id="KAL0306705.1"/>
    </source>
</evidence>
<feature type="region of interest" description="Disordered" evidence="1">
    <location>
        <begin position="1"/>
        <end position="23"/>
    </location>
</feature>
<dbReference type="PANTHER" id="PTHR33143:SF60">
    <property type="entry name" value="VQ DOMAIN-CONTAINING PROTEIN"/>
    <property type="match status" value="1"/>
</dbReference>